<dbReference type="InterPro" id="IPR007014">
    <property type="entry name" value="FUN14"/>
</dbReference>
<dbReference type="InParanoid" id="A0A0L0HUR6"/>
<evidence type="ECO:0000256" key="5">
    <source>
        <dbReference type="ARBA" id="ARBA00023136"/>
    </source>
</evidence>
<name>A0A0L0HUR6_SPIPD</name>
<accession>A0A0L0HUR6</accession>
<evidence type="ECO:0000256" key="1">
    <source>
        <dbReference type="ARBA" id="ARBA00004370"/>
    </source>
</evidence>
<dbReference type="AlphaFoldDB" id="A0A0L0HUR6"/>
<proteinExistence type="inferred from homology"/>
<dbReference type="STRING" id="645134.A0A0L0HUR6"/>
<keyword evidence="7" id="KW-1185">Reference proteome</keyword>
<dbReference type="PANTHER" id="PTHR21346">
    <property type="entry name" value="FUN14 DOMAIN CONTAINING"/>
    <property type="match status" value="1"/>
</dbReference>
<dbReference type="OrthoDB" id="163794at2759"/>
<dbReference type="OMA" id="NAPPQEY"/>
<dbReference type="EMBL" id="KQ257450">
    <property type="protein sequence ID" value="KND04630.1"/>
    <property type="molecule type" value="Genomic_DNA"/>
</dbReference>
<evidence type="ECO:0008006" key="8">
    <source>
        <dbReference type="Google" id="ProtNLM"/>
    </source>
</evidence>
<keyword evidence="4" id="KW-1133">Transmembrane helix</keyword>
<evidence type="ECO:0000256" key="3">
    <source>
        <dbReference type="ARBA" id="ARBA00022692"/>
    </source>
</evidence>
<gene>
    <name evidence="6" type="ORF">SPPG_00347</name>
</gene>
<evidence type="ECO:0000256" key="4">
    <source>
        <dbReference type="ARBA" id="ARBA00022989"/>
    </source>
</evidence>
<dbReference type="GO" id="GO:0016020">
    <property type="term" value="C:membrane"/>
    <property type="evidence" value="ECO:0007669"/>
    <property type="project" value="UniProtKB-SubCell"/>
</dbReference>
<reference evidence="6 7" key="1">
    <citation type="submission" date="2009-08" db="EMBL/GenBank/DDBJ databases">
        <title>The Genome Sequence of Spizellomyces punctatus strain DAOM BR117.</title>
        <authorList>
            <consortium name="The Broad Institute Genome Sequencing Platform"/>
            <person name="Russ C."/>
            <person name="Cuomo C."/>
            <person name="Shea T."/>
            <person name="Young S.K."/>
            <person name="Zeng Q."/>
            <person name="Koehrsen M."/>
            <person name="Haas B."/>
            <person name="Borodovsky M."/>
            <person name="Guigo R."/>
            <person name="Alvarado L."/>
            <person name="Berlin A."/>
            <person name="Bochicchio J."/>
            <person name="Borenstein D."/>
            <person name="Chapman S."/>
            <person name="Chen Z."/>
            <person name="Engels R."/>
            <person name="Freedman E."/>
            <person name="Gellesch M."/>
            <person name="Goldberg J."/>
            <person name="Griggs A."/>
            <person name="Gujja S."/>
            <person name="Heiman D."/>
            <person name="Hepburn T."/>
            <person name="Howarth C."/>
            <person name="Jen D."/>
            <person name="Larson L."/>
            <person name="Lewis B."/>
            <person name="Mehta T."/>
            <person name="Park D."/>
            <person name="Pearson M."/>
            <person name="Roberts A."/>
            <person name="Saif S."/>
            <person name="Shenoy N."/>
            <person name="Sisk P."/>
            <person name="Stolte C."/>
            <person name="Sykes S."/>
            <person name="Thomson T."/>
            <person name="Walk T."/>
            <person name="White J."/>
            <person name="Yandava C."/>
            <person name="Burger G."/>
            <person name="Gray M.W."/>
            <person name="Holland P.W.H."/>
            <person name="King N."/>
            <person name="Lang F.B.F."/>
            <person name="Roger A.J."/>
            <person name="Ruiz-Trillo I."/>
            <person name="Lander E."/>
            <person name="Nusbaum C."/>
        </authorList>
    </citation>
    <scope>NUCLEOTIDE SEQUENCE [LARGE SCALE GENOMIC DNA]</scope>
    <source>
        <strain evidence="6 7">DAOM BR117</strain>
    </source>
</reference>
<dbReference type="GeneID" id="27684080"/>
<dbReference type="Proteomes" id="UP000053201">
    <property type="component" value="Unassembled WGS sequence"/>
</dbReference>
<comment type="subcellular location">
    <subcellularLocation>
        <location evidence="1">Membrane</location>
    </subcellularLocation>
</comment>
<keyword evidence="3" id="KW-0812">Transmembrane</keyword>
<dbReference type="PANTHER" id="PTHR21346:SF10">
    <property type="entry name" value="TRANSMEMBRANE PROTEIN"/>
    <property type="match status" value="1"/>
</dbReference>
<sequence>MPSAPDIYAQKTTVVATAHDVQATNVIIAASVNEEPKTVVSTDAANLSEITMATMLGASAGFATKKMAKTGGLVIGIGFMGIQALVHADILKVNWPRVESLLIGKIDQDGDGKFTHKDIQIGATRMLRNLTTDLPSSAGFAAAFAVGFRYG</sequence>
<evidence type="ECO:0000256" key="2">
    <source>
        <dbReference type="ARBA" id="ARBA00009160"/>
    </source>
</evidence>
<protein>
    <recommendedName>
        <fullName evidence="8">EF-hand domain-containing protein</fullName>
    </recommendedName>
</protein>
<organism evidence="6 7">
    <name type="scientific">Spizellomyces punctatus (strain DAOM BR117)</name>
    <dbReference type="NCBI Taxonomy" id="645134"/>
    <lineage>
        <taxon>Eukaryota</taxon>
        <taxon>Fungi</taxon>
        <taxon>Fungi incertae sedis</taxon>
        <taxon>Chytridiomycota</taxon>
        <taxon>Chytridiomycota incertae sedis</taxon>
        <taxon>Chytridiomycetes</taxon>
        <taxon>Spizellomycetales</taxon>
        <taxon>Spizellomycetaceae</taxon>
        <taxon>Spizellomyces</taxon>
    </lineage>
</organism>
<dbReference type="VEuPathDB" id="FungiDB:SPPG_00347"/>
<dbReference type="Pfam" id="PF04930">
    <property type="entry name" value="FUN14"/>
    <property type="match status" value="1"/>
</dbReference>
<dbReference type="RefSeq" id="XP_016612669.1">
    <property type="nucleotide sequence ID" value="XM_016748675.1"/>
</dbReference>
<comment type="similarity">
    <text evidence="2">Belongs to the FUN14 family.</text>
</comment>
<evidence type="ECO:0000313" key="6">
    <source>
        <dbReference type="EMBL" id="KND04630.1"/>
    </source>
</evidence>
<evidence type="ECO:0000313" key="7">
    <source>
        <dbReference type="Proteomes" id="UP000053201"/>
    </source>
</evidence>
<keyword evidence="5" id="KW-0472">Membrane</keyword>